<name>E6PV06_9ZZZZ</name>
<protein>
    <submittedName>
        <fullName evidence="1">Uncharacterized protein</fullName>
    </submittedName>
</protein>
<accession>E6PV06</accession>
<dbReference type="EMBL" id="CABM01000061">
    <property type="protein sequence ID" value="CBH98763.1"/>
    <property type="molecule type" value="Genomic_DNA"/>
</dbReference>
<gene>
    <name evidence="1" type="ORF">CARN2_4245</name>
</gene>
<evidence type="ECO:0000313" key="1">
    <source>
        <dbReference type="EMBL" id="CBH98763.1"/>
    </source>
</evidence>
<proteinExistence type="predicted"/>
<dbReference type="AlphaFoldDB" id="E6PV06"/>
<organism evidence="1">
    <name type="scientific">mine drainage metagenome</name>
    <dbReference type="NCBI Taxonomy" id="410659"/>
    <lineage>
        <taxon>unclassified sequences</taxon>
        <taxon>metagenomes</taxon>
        <taxon>ecological metagenomes</taxon>
    </lineage>
</organism>
<sequence>MERAEETATRYPVEAANIAVFDAWICNADRAGNLRANLAQSTDNMMIGLDHGGSLLSVADTIDAAFDRLKRADWPPGHVFKGMLDPRLTQAMIERVQGLSDAAIQDACILGGTVGSAMLTDQAMLAEALIWRRDNLQIIVNRILS</sequence>
<comment type="caution">
    <text evidence="1">The sequence shown here is derived from an EMBL/GenBank/DDBJ whole genome shotgun (WGS) entry which is preliminary data.</text>
</comment>
<reference evidence="1" key="1">
    <citation type="submission" date="2009-10" db="EMBL/GenBank/DDBJ databases">
        <title>Diversity of trophic interactions inside an arsenic-rich microbial ecosystem.</title>
        <authorList>
            <person name="Bertin P.N."/>
            <person name="Heinrich-Salmeron A."/>
            <person name="Pelletier E."/>
            <person name="Goulhen-Chollet F."/>
            <person name="Arsene-Ploetze F."/>
            <person name="Gallien S."/>
            <person name="Calteau A."/>
            <person name="Vallenet D."/>
            <person name="Casiot C."/>
            <person name="Chane-Woon-Ming B."/>
            <person name="Giloteaux L."/>
            <person name="Barakat M."/>
            <person name="Bonnefoy V."/>
            <person name="Bruneel O."/>
            <person name="Chandler M."/>
            <person name="Cleiss J."/>
            <person name="Duran R."/>
            <person name="Elbaz-Poulichet F."/>
            <person name="Fonknechten N."/>
            <person name="Lauga B."/>
            <person name="Mornico D."/>
            <person name="Ortet P."/>
            <person name="Schaeffer C."/>
            <person name="Siguier P."/>
            <person name="Alexander Thil Smith A."/>
            <person name="Van Dorsselaer A."/>
            <person name="Weissenbach J."/>
            <person name="Medigue C."/>
            <person name="Le Paslier D."/>
        </authorList>
    </citation>
    <scope>NUCLEOTIDE SEQUENCE</scope>
</reference>